<dbReference type="Proteomes" id="UP000031366">
    <property type="component" value="Unassembled WGS sequence"/>
</dbReference>
<protein>
    <submittedName>
        <fullName evidence="2">Uncharacterized protein</fullName>
    </submittedName>
</protein>
<keyword evidence="1" id="KW-1133">Transmembrane helix</keyword>
<keyword evidence="1" id="KW-0472">Membrane</keyword>
<name>A0A0C1U6U5_9CLOT</name>
<proteinExistence type="predicted"/>
<accession>A0A0C1U6U5</accession>
<dbReference type="EMBL" id="AYSO01000008">
    <property type="protein sequence ID" value="KIE48454.1"/>
    <property type="molecule type" value="Genomic_DNA"/>
</dbReference>
<comment type="caution">
    <text evidence="2">The sequence shown here is derived from an EMBL/GenBank/DDBJ whole genome shotgun (WGS) entry which is preliminary data.</text>
</comment>
<evidence type="ECO:0000256" key="1">
    <source>
        <dbReference type="SAM" id="Phobius"/>
    </source>
</evidence>
<gene>
    <name evidence="2" type="ORF">U732_4272</name>
</gene>
<evidence type="ECO:0000313" key="3">
    <source>
        <dbReference type="Proteomes" id="UP000031366"/>
    </source>
</evidence>
<feature type="transmembrane region" description="Helical" evidence="1">
    <location>
        <begin position="20"/>
        <end position="41"/>
    </location>
</feature>
<keyword evidence="1" id="KW-0812">Transmembrane</keyword>
<evidence type="ECO:0000313" key="2">
    <source>
        <dbReference type="EMBL" id="KIE48454.1"/>
    </source>
</evidence>
<sequence length="58" mass="6585">MKNSYKLRITPSASVTVVLIYLSKLCSSFLCSLLLLASINLKEICYKLQRNYSLKIAQ</sequence>
<reference evidence="2 3" key="1">
    <citation type="journal article" date="2015" name="Infect. Genet. Evol.">
        <title>Genomic sequences of six botulinum neurotoxin-producing strains representing three clostridial species illustrate the mobility and diversity of botulinum neurotoxin genes.</title>
        <authorList>
            <person name="Smith T.J."/>
            <person name="Hill K.K."/>
            <person name="Xie G."/>
            <person name="Foley B.T."/>
            <person name="Williamson C.H."/>
            <person name="Foster J.T."/>
            <person name="Johnson S.L."/>
            <person name="Chertkov O."/>
            <person name="Teshima H."/>
            <person name="Gibbons H.S."/>
            <person name="Johnsky L.A."/>
            <person name="Karavis M.A."/>
            <person name="Smith L.A."/>
        </authorList>
    </citation>
    <scope>NUCLEOTIDE SEQUENCE [LARGE SCALE GENOMIC DNA]</scope>
    <source>
        <strain evidence="2 3">CDC 2741</strain>
    </source>
</reference>
<keyword evidence="3" id="KW-1185">Reference proteome</keyword>
<organism evidence="2 3">
    <name type="scientific">Clostridium argentinense CDC 2741</name>
    <dbReference type="NCBI Taxonomy" id="1418104"/>
    <lineage>
        <taxon>Bacteria</taxon>
        <taxon>Bacillati</taxon>
        <taxon>Bacillota</taxon>
        <taxon>Clostridia</taxon>
        <taxon>Eubacteriales</taxon>
        <taxon>Clostridiaceae</taxon>
        <taxon>Clostridium</taxon>
    </lineage>
</organism>
<dbReference type="AlphaFoldDB" id="A0A0C1U6U5"/>